<name>A0A383S6H2_9ACTN</name>
<proteinExistence type="predicted"/>
<keyword evidence="2" id="KW-1185">Reference proteome</keyword>
<dbReference type="EMBL" id="UNQJ01000010">
    <property type="protein sequence ID" value="SYZ33605.1"/>
    <property type="molecule type" value="Genomic_DNA"/>
</dbReference>
<dbReference type="Proteomes" id="UP000263928">
    <property type="component" value="Unassembled WGS sequence"/>
</dbReference>
<evidence type="ECO:0000313" key="2">
    <source>
        <dbReference type="Proteomes" id="UP000263928"/>
    </source>
</evidence>
<dbReference type="InterPro" id="IPR046112">
    <property type="entry name" value="DUF6049"/>
</dbReference>
<dbReference type="AlphaFoldDB" id="A0A383S6H2"/>
<reference evidence="2" key="1">
    <citation type="submission" date="2018-08" db="EMBL/GenBank/DDBJ databases">
        <authorList>
            <person name="Hornung B."/>
        </authorList>
    </citation>
    <scope>NUCLEOTIDE SEQUENCE [LARGE SCALE GENOMIC DNA]</scope>
</reference>
<accession>A0A383S6H2</accession>
<protein>
    <submittedName>
        <fullName evidence="1">Immunoglobulin-like fold</fullName>
    </submittedName>
</protein>
<gene>
    <name evidence="1" type="ORF">PROPAUS_1524</name>
</gene>
<evidence type="ECO:0000313" key="1">
    <source>
        <dbReference type="EMBL" id="SYZ33605.1"/>
    </source>
</evidence>
<organism evidence="1 2">
    <name type="scientific">Propionibacterium australiense</name>
    <dbReference type="NCBI Taxonomy" id="119981"/>
    <lineage>
        <taxon>Bacteria</taxon>
        <taxon>Bacillati</taxon>
        <taxon>Actinomycetota</taxon>
        <taxon>Actinomycetes</taxon>
        <taxon>Propionibacteriales</taxon>
        <taxon>Propionibacteriaceae</taxon>
        <taxon>Propionibacterium</taxon>
    </lineage>
</organism>
<sequence>MTRPPRRNPPRRDATQPLVADVKRPHKCTTYDGWVSPDPREAAVPTRRTRPAWLVALVTLLALVPGLLGLGTAPAAADDESAAITITSINPIVVSDSGELTITGSLTNTGSAPITGASLRLWSTRGPITNGDAFYNTLDGDQDVTNTLPVRNDDASTQVTGLAAGASRPYALKAPFNGPESLGLASPSSAYLVGVMLVDADGTLITFTSAVIGYPGRDGYRATTVAELSSAPSLVPATTDGKQKKAVFTDDHLAEEIAEGGRLALIAELAESSDVNALIDPLLWDELTAMSAGYQVRTGPGSTTDGTGQAAAAAFLERLKRIAGNGRSYRTLYGSLDVTAAMAAGRGELVDSAATAPAGTPLSELGLAVVTDGSSTSQAMVEALERVSPQIVLSADLDPDGELYQVDGLTMLATHATIATGIPGAATNSDAQRAARLQAEQLVYSLSDSPAVDVVTTTDAARAELASASGRTRLTVKELVASQQPVAVQPRDSLPSASGDRGSAEHDVRGDIGVYEELTGRSTGIDDEALVLAAWSSAFPSDDEATAYIQQALSPITSALASGEVSVHISERLVIPADDSSLPVSVTNTMDIPVRVRIHFESDNPGRISIADTEELEIGAGDSVTVRITPTATGNGNVQMRAVVMTTGERSTELGPRSEFVVTANSSGRVAWVIIIASGIVLMAATALRVRQVRRERTPKPREDAAGGET</sequence>
<dbReference type="Pfam" id="PF19516">
    <property type="entry name" value="DUF6049"/>
    <property type="match status" value="1"/>
</dbReference>